<evidence type="ECO:0000313" key="2">
    <source>
        <dbReference type="Proteomes" id="UP000821845"/>
    </source>
</evidence>
<keyword evidence="2" id="KW-1185">Reference proteome</keyword>
<comment type="caution">
    <text evidence="1">The sequence shown here is derived from an EMBL/GenBank/DDBJ whole genome shotgun (WGS) entry which is preliminary data.</text>
</comment>
<protein>
    <submittedName>
        <fullName evidence="1">Uncharacterized protein</fullName>
    </submittedName>
</protein>
<dbReference type="Proteomes" id="UP000821845">
    <property type="component" value="Chromosome 4"/>
</dbReference>
<accession>A0ACB7SGT8</accession>
<organism evidence="1 2">
    <name type="scientific">Hyalomma asiaticum</name>
    <name type="common">Tick</name>
    <dbReference type="NCBI Taxonomy" id="266040"/>
    <lineage>
        <taxon>Eukaryota</taxon>
        <taxon>Metazoa</taxon>
        <taxon>Ecdysozoa</taxon>
        <taxon>Arthropoda</taxon>
        <taxon>Chelicerata</taxon>
        <taxon>Arachnida</taxon>
        <taxon>Acari</taxon>
        <taxon>Parasitiformes</taxon>
        <taxon>Ixodida</taxon>
        <taxon>Ixodoidea</taxon>
        <taxon>Ixodidae</taxon>
        <taxon>Hyalomminae</taxon>
        <taxon>Hyalomma</taxon>
    </lineage>
</organism>
<gene>
    <name evidence="1" type="ORF">HPB50_004891</name>
</gene>
<dbReference type="EMBL" id="CM023484">
    <property type="protein sequence ID" value="KAH6932362.1"/>
    <property type="molecule type" value="Genomic_DNA"/>
</dbReference>
<evidence type="ECO:0000313" key="1">
    <source>
        <dbReference type="EMBL" id="KAH6932362.1"/>
    </source>
</evidence>
<proteinExistence type="predicted"/>
<sequence>MLNRLLRQRRPEGSYEFPDSDDQATARQWLEIQKLRKKVKRKVDTRASKGRKIRYDVIPKLVNFMAPLDRSTYSEEANVAELFAVGRSTVNVAYRELCEAVVQAMEREWIRMPTVSGMVEHIREFTAMLEFPQAIGALDGCHFPVSPPKENATDYRNYKGWYSIILLALVDHRYRFLYINVGSPGHDAYVYHRSMLADAVKGPMFRQPLVMISGTAVPPLILCDQAFPLTRNLIKPFSHRTQLSAEQRCFNYNLSKARRTVENAFGRLKARFRSIMKRMECDIDNARLAIRACCVLNNVCGHFGDSVLQRWLIELQNSDNGLHHSTDVEEGTGSDVRAALVRHFQQS</sequence>
<name>A0ACB7SGT8_HYAAI</name>
<reference evidence="1" key="1">
    <citation type="submission" date="2020-05" db="EMBL/GenBank/DDBJ databases">
        <title>Large-scale comparative analyses of tick genomes elucidate their genetic diversity and vector capacities.</title>
        <authorList>
            <person name="Jia N."/>
            <person name="Wang J."/>
            <person name="Shi W."/>
            <person name="Du L."/>
            <person name="Sun Y."/>
            <person name="Zhan W."/>
            <person name="Jiang J."/>
            <person name="Wang Q."/>
            <person name="Zhang B."/>
            <person name="Ji P."/>
            <person name="Sakyi L.B."/>
            <person name="Cui X."/>
            <person name="Yuan T."/>
            <person name="Jiang B."/>
            <person name="Yang W."/>
            <person name="Lam T.T.-Y."/>
            <person name="Chang Q."/>
            <person name="Ding S."/>
            <person name="Wang X."/>
            <person name="Zhu J."/>
            <person name="Ruan X."/>
            <person name="Zhao L."/>
            <person name="Wei J."/>
            <person name="Que T."/>
            <person name="Du C."/>
            <person name="Cheng J."/>
            <person name="Dai P."/>
            <person name="Han X."/>
            <person name="Huang E."/>
            <person name="Gao Y."/>
            <person name="Liu J."/>
            <person name="Shao H."/>
            <person name="Ye R."/>
            <person name="Li L."/>
            <person name="Wei W."/>
            <person name="Wang X."/>
            <person name="Wang C."/>
            <person name="Yang T."/>
            <person name="Huo Q."/>
            <person name="Li W."/>
            <person name="Guo W."/>
            <person name="Chen H."/>
            <person name="Zhou L."/>
            <person name="Ni X."/>
            <person name="Tian J."/>
            <person name="Zhou Y."/>
            <person name="Sheng Y."/>
            <person name="Liu T."/>
            <person name="Pan Y."/>
            <person name="Xia L."/>
            <person name="Li J."/>
            <person name="Zhao F."/>
            <person name="Cao W."/>
        </authorList>
    </citation>
    <scope>NUCLEOTIDE SEQUENCE</scope>
    <source>
        <strain evidence="1">Hyas-2018</strain>
    </source>
</reference>